<evidence type="ECO:0000313" key="2">
    <source>
        <dbReference type="Proteomes" id="UP000800235"/>
    </source>
</evidence>
<name>A0A9P4NQ44_9PEZI</name>
<dbReference type="EMBL" id="MU007047">
    <property type="protein sequence ID" value="KAF2429433.1"/>
    <property type="molecule type" value="Genomic_DNA"/>
</dbReference>
<accession>A0A9P4NQ44</accession>
<comment type="caution">
    <text evidence="1">The sequence shown here is derived from an EMBL/GenBank/DDBJ whole genome shotgun (WGS) entry which is preliminary data.</text>
</comment>
<reference evidence="1" key="1">
    <citation type="journal article" date="2020" name="Stud. Mycol.">
        <title>101 Dothideomycetes genomes: a test case for predicting lifestyles and emergence of pathogens.</title>
        <authorList>
            <person name="Haridas S."/>
            <person name="Albert R."/>
            <person name="Binder M."/>
            <person name="Bloem J."/>
            <person name="Labutti K."/>
            <person name="Salamov A."/>
            <person name="Andreopoulos B."/>
            <person name="Baker S."/>
            <person name="Barry K."/>
            <person name="Bills G."/>
            <person name="Bluhm B."/>
            <person name="Cannon C."/>
            <person name="Castanera R."/>
            <person name="Culley D."/>
            <person name="Daum C."/>
            <person name="Ezra D."/>
            <person name="Gonzalez J."/>
            <person name="Henrissat B."/>
            <person name="Kuo A."/>
            <person name="Liang C."/>
            <person name="Lipzen A."/>
            <person name="Lutzoni F."/>
            <person name="Magnuson J."/>
            <person name="Mondo S."/>
            <person name="Nolan M."/>
            <person name="Ohm R."/>
            <person name="Pangilinan J."/>
            <person name="Park H.-J."/>
            <person name="Ramirez L."/>
            <person name="Alfaro M."/>
            <person name="Sun H."/>
            <person name="Tritt A."/>
            <person name="Yoshinaga Y."/>
            <person name="Zwiers L.-H."/>
            <person name="Turgeon B."/>
            <person name="Goodwin S."/>
            <person name="Spatafora J."/>
            <person name="Crous P."/>
            <person name="Grigoriev I."/>
        </authorList>
    </citation>
    <scope>NUCLEOTIDE SEQUENCE</scope>
    <source>
        <strain evidence="1">CBS 130266</strain>
    </source>
</reference>
<dbReference type="AlphaFoldDB" id="A0A9P4NQ44"/>
<gene>
    <name evidence="1" type="ORF">EJ08DRAFT_278930</name>
</gene>
<dbReference type="Proteomes" id="UP000800235">
    <property type="component" value="Unassembled WGS sequence"/>
</dbReference>
<keyword evidence="2" id="KW-1185">Reference proteome</keyword>
<sequence>MPSQFTFANEKFGVISNLATLFPLWLKLWQLPLRAWRESACIWHQKLRGLPFAFVILSSGSLMGDGVVVQPWEPMRRLCAFMRHFSAIRSVLDLVLLFSESGLGKAQFDSDYSGEDDASIFYLYGTYSCFKKIIFEESWDTTNSNSNRLI</sequence>
<evidence type="ECO:0000313" key="1">
    <source>
        <dbReference type="EMBL" id="KAF2429433.1"/>
    </source>
</evidence>
<organism evidence="1 2">
    <name type="scientific">Tothia fuscella</name>
    <dbReference type="NCBI Taxonomy" id="1048955"/>
    <lineage>
        <taxon>Eukaryota</taxon>
        <taxon>Fungi</taxon>
        <taxon>Dikarya</taxon>
        <taxon>Ascomycota</taxon>
        <taxon>Pezizomycotina</taxon>
        <taxon>Dothideomycetes</taxon>
        <taxon>Pleosporomycetidae</taxon>
        <taxon>Venturiales</taxon>
        <taxon>Cylindrosympodiaceae</taxon>
        <taxon>Tothia</taxon>
    </lineage>
</organism>
<protein>
    <submittedName>
        <fullName evidence="1">Uncharacterized protein</fullName>
    </submittedName>
</protein>
<proteinExistence type="predicted"/>